<dbReference type="HOGENOM" id="CLU_3278886_0_0_6"/>
<evidence type="ECO:0000313" key="1">
    <source>
        <dbReference type="EMBL" id="CDH04506.1"/>
    </source>
</evidence>
<protein>
    <submittedName>
        <fullName evidence="1">Uncharacterized protein</fullName>
    </submittedName>
</protein>
<dbReference type="AlphaFoldDB" id="A0A077P3R1"/>
<dbReference type="Proteomes" id="UP000028483">
    <property type="component" value="Unassembled WGS sequence"/>
</dbReference>
<proteinExistence type="predicted"/>
<reference evidence="1" key="1">
    <citation type="submission" date="2013-07" db="EMBL/GenBank/DDBJ databases">
        <title>Sub-species coevolution in mutualistic symbiosis.</title>
        <authorList>
            <person name="Murfin K."/>
            <person name="Klassen J."/>
            <person name="Lee M."/>
            <person name="Forst S."/>
            <person name="Stock P."/>
            <person name="Goodrich-Blair H."/>
        </authorList>
    </citation>
    <scope>NUCLEOTIDE SEQUENCE [LARGE SCALE GENOMIC DNA]</scope>
    <source>
        <strain evidence="1">Oregonense</strain>
    </source>
</reference>
<sequence>MYEKFIIKVILLSFRNNPSMVKTIVLKDNKRECDFDIKYNL</sequence>
<accession>A0A077P3R1</accession>
<dbReference type="EMBL" id="CBSX010000036">
    <property type="protein sequence ID" value="CDH04506.1"/>
    <property type="molecule type" value="Genomic_DNA"/>
</dbReference>
<name>A0A077P3R1_XENBV</name>
<evidence type="ECO:0000313" key="2">
    <source>
        <dbReference type="Proteomes" id="UP000028483"/>
    </source>
</evidence>
<gene>
    <name evidence="1" type="ORF">XBO1_1300080</name>
</gene>
<organism evidence="1 2">
    <name type="scientific">Xenorhabdus bovienii str. oregonense</name>
    <dbReference type="NCBI Taxonomy" id="1398202"/>
    <lineage>
        <taxon>Bacteria</taxon>
        <taxon>Pseudomonadati</taxon>
        <taxon>Pseudomonadota</taxon>
        <taxon>Gammaproteobacteria</taxon>
        <taxon>Enterobacterales</taxon>
        <taxon>Morganellaceae</taxon>
        <taxon>Xenorhabdus</taxon>
    </lineage>
</organism>
<comment type="caution">
    <text evidence="1">The sequence shown here is derived from an EMBL/GenBank/DDBJ whole genome shotgun (WGS) entry which is preliminary data.</text>
</comment>